<dbReference type="Proteomes" id="UP000193920">
    <property type="component" value="Unassembled WGS sequence"/>
</dbReference>
<feature type="transmembrane region" description="Helical" evidence="1">
    <location>
        <begin position="26"/>
        <end position="49"/>
    </location>
</feature>
<dbReference type="OrthoDB" id="431202at2759"/>
<keyword evidence="1" id="KW-0812">Transmembrane</keyword>
<dbReference type="AlphaFoldDB" id="A0A1Y2AL79"/>
<evidence type="ECO:0000313" key="2">
    <source>
        <dbReference type="EMBL" id="ORY22705.1"/>
    </source>
</evidence>
<name>A0A1Y2AL79_9FUNG</name>
<evidence type="ECO:0000256" key="1">
    <source>
        <dbReference type="SAM" id="Phobius"/>
    </source>
</evidence>
<evidence type="ECO:0000313" key="3">
    <source>
        <dbReference type="Proteomes" id="UP000193920"/>
    </source>
</evidence>
<dbReference type="InterPro" id="IPR022127">
    <property type="entry name" value="STIMATE/YPL162C"/>
</dbReference>
<comment type="caution">
    <text evidence="2">The sequence shown here is derived from an EMBL/GenBank/DDBJ whole genome shotgun (WGS) entry which is preliminary data.</text>
</comment>
<reference evidence="2 3" key="1">
    <citation type="submission" date="2016-08" db="EMBL/GenBank/DDBJ databases">
        <title>A Parts List for Fungal Cellulosomes Revealed by Comparative Genomics.</title>
        <authorList>
            <consortium name="DOE Joint Genome Institute"/>
            <person name="Haitjema C.H."/>
            <person name="Gilmore S.P."/>
            <person name="Henske J.K."/>
            <person name="Solomon K.V."/>
            <person name="De Groot R."/>
            <person name="Kuo A."/>
            <person name="Mondo S.J."/>
            <person name="Salamov A.A."/>
            <person name="Labutti K."/>
            <person name="Zhao Z."/>
            <person name="Chiniquy J."/>
            <person name="Barry K."/>
            <person name="Brewer H.M."/>
            <person name="Purvine S.O."/>
            <person name="Wright A.T."/>
            <person name="Boxma B."/>
            <person name="Van Alen T."/>
            <person name="Hackstein J.H."/>
            <person name="Baker S.E."/>
            <person name="Grigoriev I.V."/>
            <person name="O'Malley M.A."/>
        </authorList>
    </citation>
    <scope>NUCLEOTIDE SEQUENCE [LARGE SCALE GENOMIC DNA]</scope>
    <source>
        <strain evidence="2 3">G1</strain>
    </source>
</reference>
<keyword evidence="3" id="KW-1185">Reference proteome</keyword>
<feature type="transmembrane region" description="Helical" evidence="1">
    <location>
        <begin position="83"/>
        <end position="102"/>
    </location>
</feature>
<dbReference type="PANTHER" id="PTHR31735:SF1">
    <property type="entry name" value="VACUOLAR MEMBRANE PROTEIN YPL162C"/>
    <property type="match status" value="1"/>
</dbReference>
<dbReference type="GO" id="GO:0016020">
    <property type="term" value="C:membrane"/>
    <property type="evidence" value="ECO:0007669"/>
    <property type="project" value="TreeGrafter"/>
</dbReference>
<dbReference type="STRING" id="1754190.A0A1Y2AL79"/>
<gene>
    <name evidence="2" type="ORF">LY90DRAFT_128475</name>
</gene>
<proteinExistence type="predicted"/>
<organism evidence="2 3">
    <name type="scientific">Neocallimastix californiae</name>
    <dbReference type="NCBI Taxonomy" id="1754190"/>
    <lineage>
        <taxon>Eukaryota</taxon>
        <taxon>Fungi</taxon>
        <taxon>Fungi incertae sedis</taxon>
        <taxon>Chytridiomycota</taxon>
        <taxon>Chytridiomycota incertae sedis</taxon>
        <taxon>Neocallimastigomycetes</taxon>
        <taxon>Neocallimastigales</taxon>
        <taxon>Neocallimastigaceae</taxon>
        <taxon>Neocallimastix</taxon>
    </lineage>
</organism>
<accession>A0A1Y2AL79</accession>
<keyword evidence="1" id="KW-0472">Membrane</keyword>
<keyword evidence="1" id="KW-1133">Transmembrane helix</keyword>
<dbReference type="EMBL" id="MCOG01000243">
    <property type="protein sequence ID" value="ORY22705.1"/>
    <property type="molecule type" value="Genomic_DNA"/>
</dbReference>
<dbReference type="Pfam" id="PF12400">
    <property type="entry name" value="STIMATE"/>
    <property type="match status" value="1"/>
</dbReference>
<feature type="transmembrane region" description="Helical" evidence="1">
    <location>
        <begin position="122"/>
        <end position="145"/>
    </location>
</feature>
<protein>
    <submittedName>
        <fullName evidence="2">Uncharacterized protein</fullName>
    </submittedName>
</protein>
<dbReference type="PANTHER" id="PTHR31735">
    <property type="entry name" value="VACUOLAR MEMBRANE PROTEIN YPL162C"/>
    <property type="match status" value="1"/>
</dbReference>
<sequence length="183" mass="21467">MVHFINIALSYIRIFKNSAKETNPCIWYFLNLILDTTIGIFILMLYMHIMDKIVKLLKITNCETGYYGDNPNKPLISAWIKQTIIFILCLFSMKFTVLYIINKFSIFMEFGHFVIGLMSKNVKVQVVFDMLILPVTMNAIQFWFIDKIIKNNVQPKYHFELVDGISIDLEDDNLYSDANRLLN</sequence>